<proteinExistence type="inferred from homology"/>
<evidence type="ECO:0000256" key="3">
    <source>
        <dbReference type="ARBA" id="ARBA00022448"/>
    </source>
</evidence>
<dbReference type="PANTHER" id="PTHR33228:SF77">
    <property type="entry name" value="PROTEIN GLUTAMINE DUMPER 2"/>
    <property type="match status" value="1"/>
</dbReference>
<keyword evidence="6 8" id="KW-1133">Transmembrane helix</keyword>
<evidence type="ECO:0000256" key="7">
    <source>
        <dbReference type="ARBA" id="ARBA00023136"/>
    </source>
</evidence>
<keyword evidence="7 8" id="KW-0472">Membrane</keyword>
<sequence length="138" mass="15801">MAAHIEPMMIMRTKSKVFAEEPHSPRLPLLTYWYGGLITILGFIAIAMFIRIAYSFWKLSSGDNLQQQKQDLEAQKEETHQVHEEKIFVVMAGQERPTFLATPMWSNRFSSFKNNISSSVFTSNKIETDQGLGVKNCL</sequence>
<comment type="subcellular location">
    <subcellularLocation>
        <location evidence="1">Membrane</location>
        <topology evidence="1">Single-pass membrane protein</topology>
    </subcellularLocation>
</comment>
<dbReference type="Proteomes" id="UP000447434">
    <property type="component" value="Chromosome 8"/>
</dbReference>
<evidence type="ECO:0000256" key="5">
    <source>
        <dbReference type="ARBA" id="ARBA00022970"/>
    </source>
</evidence>
<protein>
    <submittedName>
        <fullName evidence="9">Uncharacterized protein</fullName>
    </submittedName>
</protein>
<feature type="transmembrane region" description="Helical" evidence="8">
    <location>
        <begin position="32"/>
        <end position="54"/>
    </location>
</feature>
<evidence type="ECO:0000313" key="9">
    <source>
        <dbReference type="EMBL" id="KAE9608350.1"/>
    </source>
</evidence>
<keyword evidence="4 8" id="KW-0812">Transmembrane</keyword>
<organism evidence="9 10">
    <name type="scientific">Lupinus albus</name>
    <name type="common">White lupine</name>
    <name type="synonym">Lupinus termis</name>
    <dbReference type="NCBI Taxonomy" id="3870"/>
    <lineage>
        <taxon>Eukaryota</taxon>
        <taxon>Viridiplantae</taxon>
        <taxon>Streptophyta</taxon>
        <taxon>Embryophyta</taxon>
        <taxon>Tracheophyta</taxon>
        <taxon>Spermatophyta</taxon>
        <taxon>Magnoliopsida</taxon>
        <taxon>eudicotyledons</taxon>
        <taxon>Gunneridae</taxon>
        <taxon>Pentapetalae</taxon>
        <taxon>rosids</taxon>
        <taxon>fabids</taxon>
        <taxon>Fabales</taxon>
        <taxon>Fabaceae</taxon>
        <taxon>Papilionoideae</taxon>
        <taxon>50 kb inversion clade</taxon>
        <taxon>genistoids sensu lato</taxon>
        <taxon>core genistoids</taxon>
        <taxon>Genisteae</taxon>
        <taxon>Lupinus</taxon>
    </lineage>
</organism>
<dbReference type="InterPro" id="IPR040359">
    <property type="entry name" value="GDU"/>
</dbReference>
<evidence type="ECO:0000256" key="4">
    <source>
        <dbReference type="ARBA" id="ARBA00022692"/>
    </source>
</evidence>
<keyword evidence="3" id="KW-0813">Transport</keyword>
<accession>A0A6A4Q3L7</accession>
<comment type="similarity">
    <text evidence="2">Belongs to the GLUTAMINE DUMPER 1 (TC 9.B.60) family.</text>
</comment>
<name>A0A6A4Q3L7_LUPAL</name>
<dbReference type="OrthoDB" id="912334at2759"/>
<dbReference type="GO" id="GO:0006865">
    <property type="term" value="P:amino acid transport"/>
    <property type="evidence" value="ECO:0007669"/>
    <property type="project" value="UniProtKB-KW"/>
</dbReference>
<dbReference type="AlphaFoldDB" id="A0A6A4Q3L7"/>
<dbReference type="EMBL" id="WOCE01000008">
    <property type="protein sequence ID" value="KAE9608350.1"/>
    <property type="molecule type" value="Genomic_DNA"/>
</dbReference>
<reference evidence="10" key="1">
    <citation type="journal article" date="2020" name="Nat. Commun.">
        <title>Genome sequence of the cluster root forming white lupin.</title>
        <authorList>
            <person name="Hufnagel B."/>
            <person name="Marques A."/>
            <person name="Soriano A."/>
            <person name="Marques L."/>
            <person name="Divol F."/>
            <person name="Doumas P."/>
            <person name="Sallet E."/>
            <person name="Mancinotti D."/>
            <person name="Carrere S."/>
            <person name="Marande W."/>
            <person name="Arribat S."/>
            <person name="Keller J."/>
            <person name="Huneau C."/>
            <person name="Blein T."/>
            <person name="Aime D."/>
            <person name="Laguerre M."/>
            <person name="Taylor J."/>
            <person name="Schubert V."/>
            <person name="Nelson M."/>
            <person name="Geu-Flores F."/>
            <person name="Crespi M."/>
            <person name="Gallardo-Guerrero K."/>
            <person name="Delaux P.-M."/>
            <person name="Salse J."/>
            <person name="Berges H."/>
            <person name="Guyot R."/>
            <person name="Gouzy J."/>
            <person name="Peret B."/>
        </authorList>
    </citation>
    <scope>NUCLEOTIDE SEQUENCE [LARGE SCALE GENOMIC DNA]</scope>
    <source>
        <strain evidence="10">cv. Amiga</strain>
    </source>
</reference>
<evidence type="ECO:0000256" key="1">
    <source>
        <dbReference type="ARBA" id="ARBA00004167"/>
    </source>
</evidence>
<evidence type="ECO:0000256" key="8">
    <source>
        <dbReference type="SAM" id="Phobius"/>
    </source>
</evidence>
<dbReference type="PANTHER" id="PTHR33228">
    <property type="entry name" value="PROTEIN GLUTAMINE DUMPER 4-RELATED"/>
    <property type="match status" value="1"/>
</dbReference>
<evidence type="ECO:0000313" key="10">
    <source>
        <dbReference type="Proteomes" id="UP000447434"/>
    </source>
</evidence>
<dbReference type="GO" id="GO:0016020">
    <property type="term" value="C:membrane"/>
    <property type="evidence" value="ECO:0007669"/>
    <property type="project" value="UniProtKB-SubCell"/>
</dbReference>
<gene>
    <name evidence="9" type="ORF">Lalb_Chr08g0234571</name>
</gene>
<evidence type="ECO:0000256" key="2">
    <source>
        <dbReference type="ARBA" id="ARBA00009977"/>
    </source>
</evidence>
<comment type="caution">
    <text evidence="9">The sequence shown here is derived from an EMBL/GenBank/DDBJ whole genome shotgun (WGS) entry which is preliminary data.</text>
</comment>
<evidence type="ECO:0000256" key="6">
    <source>
        <dbReference type="ARBA" id="ARBA00022989"/>
    </source>
</evidence>
<keyword evidence="10" id="KW-1185">Reference proteome</keyword>
<keyword evidence="5" id="KW-0029">Amino-acid transport</keyword>
<dbReference type="GO" id="GO:0080143">
    <property type="term" value="P:regulation of amino acid export"/>
    <property type="evidence" value="ECO:0007669"/>
    <property type="project" value="InterPro"/>
</dbReference>